<dbReference type="Pfam" id="PF00005">
    <property type="entry name" value="ABC_tran"/>
    <property type="match status" value="1"/>
</dbReference>
<gene>
    <name evidence="5" type="primary">btuD_118</name>
    <name evidence="5" type="ORF">SDC9_47819</name>
</gene>
<dbReference type="PANTHER" id="PTHR42939">
    <property type="entry name" value="ABC TRANSPORTER ATP-BINDING PROTEIN ALBC-RELATED"/>
    <property type="match status" value="1"/>
</dbReference>
<dbReference type="SMART" id="SM00382">
    <property type="entry name" value="AAA"/>
    <property type="match status" value="1"/>
</dbReference>
<accession>A0A644WDB4</accession>
<evidence type="ECO:0000259" key="4">
    <source>
        <dbReference type="PROSITE" id="PS50893"/>
    </source>
</evidence>
<dbReference type="Gene3D" id="3.40.50.300">
    <property type="entry name" value="P-loop containing nucleotide triphosphate hydrolases"/>
    <property type="match status" value="1"/>
</dbReference>
<dbReference type="PANTHER" id="PTHR42939:SF1">
    <property type="entry name" value="ABC TRANSPORTER ATP-BINDING PROTEIN ALBC-RELATED"/>
    <property type="match status" value="1"/>
</dbReference>
<proteinExistence type="predicted"/>
<keyword evidence="3 5" id="KW-0067">ATP-binding</keyword>
<dbReference type="InterPro" id="IPR027417">
    <property type="entry name" value="P-loop_NTPase"/>
</dbReference>
<comment type="caution">
    <text evidence="5">The sequence shown here is derived from an EMBL/GenBank/DDBJ whole genome shotgun (WGS) entry which is preliminary data.</text>
</comment>
<feature type="domain" description="ABC transporter" evidence="4">
    <location>
        <begin position="2"/>
        <end position="228"/>
    </location>
</feature>
<organism evidence="5">
    <name type="scientific">bioreactor metagenome</name>
    <dbReference type="NCBI Taxonomy" id="1076179"/>
    <lineage>
        <taxon>unclassified sequences</taxon>
        <taxon>metagenomes</taxon>
        <taxon>ecological metagenomes</taxon>
    </lineage>
</organism>
<evidence type="ECO:0000256" key="3">
    <source>
        <dbReference type="ARBA" id="ARBA00022840"/>
    </source>
</evidence>
<keyword evidence="2" id="KW-0547">Nucleotide-binding</keyword>
<dbReference type="GO" id="GO:0005524">
    <property type="term" value="F:ATP binding"/>
    <property type="evidence" value="ECO:0007669"/>
    <property type="project" value="UniProtKB-KW"/>
</dbReference>
<dbReference type="PROSITE" id="PS50893">
    <property type="entry name" value="ABC_TRANSPORTER_2"/>
    <property type="match status" value="1"/>
</dbReference>
<dbReference type="GO" id="GO:0016887">
    <property type="term" value="F:ATP hydrolysis activity"/>
    <property type="evidence" value="ECO:0007669"/>
    <property type="project" value="InterPro"/>
</dbReference>
<protein>
    <submittedName>
        <fullName evidence="5">Vitamin B12 import ATP-binding protein BtuD</fullName>
    </submittedName>
</protein>
<evidence type="ECO:0000256" key="2">
    <source>
        <dbReference type="ARBA" id="ARBA00022741"/>
    </source>
</evidence>
<dbReference type="InterPro" id="IPR003439">
    <property type="entry name" value="ABC_transporter-like_ATP-bd"/>
</dbReference>
<name>A0A644WDB4_9ZZZZ</name>
<keyword evidence="1" id="KW-0813">Transport</keyword>
<dbReference type="InterPro" id="IPR051782">
    <property type="entry name" value="ABC_Transporter_VariousFunc"/>
</dbReference>
<evidence type="ECO:0000256" key="1">
    <source>
        <dbReference type="ARBA" id="ARBA00022448"/>
    </source>
</evidence>
<dbReference type="CDD" id="cd03230">
    <property type="entry name" value="ABC_DR_subfamily_A"/>
    <property type="match status" value="1"/>
</dbReference>
<dbReference type="InterPro" id="IPR003593">
    <property type="entry name" value="AAA+_ATPase"/>
</dbReference>
<sequence length="282" mass="32195">MIKINDLNFSYKRNKLVTNNVNLNIQKGYIHGLLGKNGTGKTTLLKLIAGLLFPDSGKIEVMGFNPQKRQVGFLSNVFFLPEEFDVYKMSIEDYVKTHAPFYPNFSIDDFDDFLNEFEIYNKKEKLTSLSFGTRKKVIIAFGLATHAKLMILDEPTNGLDIPSKSQFRKIILKAMNEETSIIISTHQVRDLHNLIDSIIILDNGNILLNASNQEITSKLYFGVQKEEENQDGILYSEESISGKVFVKENKENLESNIDIELLFNSVSQNKERIKNIFPNSNK</sequence>
<dbReference type="EMBL" id="VSSQ01000807">
    <property type="protein sequence ID" value="MPM01579.1"/>
    <property type="molecule type" value="Genomic_DNA"/>
</dbReference>
<dbReference type="AlphaFoldDB" id="A0A644WDB4"/>
<reference evidence="5" key="1">
    <citation type="submission" date="2019-08" db="EMBL/GenBank/DDBJ databases">
        <authorList>
            <person name="Kucharzyk K."/>
            <person name="Murdoch R.W."/>
            <person name="Higgins S."/>
            <person name="Loffler F."/>
        </authorList>
    </citation>
    <scope>NUCLEOTIDE SEQUENCE</scope>
</reference>
<dbReference type="SUPFAM" id="SSF52540">
    <property type="entry name" value="P-loop containing nucleoside triphosphate hydrolases"/>
    <property type="match status" value="1"/>
</dbReference>
<evidence type="ECO:0000313" key="5">
    <source>
        <dbReference type="EMBL" id="MPM01579.1"/>
    </source>
</evidence>